<proteinExistence type="predicted"/>
<evidence type="ECO:0000313" key="3">
    <source>
        <dbReference type="Proteomes" id="UP000743370"/>
    </source>
</evidence>
<organism evidence="2 3">
    <name type="scientific">Phaseolus angularis</name>
    <name type="common">Azuki bean</name>
    <name type="synonym">Vigna angularis</name>
    <dbReference type="NCBI Taxonomy" id="3914"/>
    <lineage>
        <taxon>Eukaryota</taxon>
        <taxon>Viridiplantae</taxon>
        <taxon>Streptophyta</taxon>
        <taxon>Embryophyta</taxon>
        <taxon>Tracheophyta</taxon>
        <taxon>Spermatophyta</taxon>
        <taxon>Magnoliopsida</taxon>
        <taxon>eudicotyledons</taxon>
        <taxon>Gunneridae</taxon>
        <taxon>Pentapetalae</taxon>
        <taxon>rosids</taxon>
        <taxon>fabids</taxon>
        <taxon>Fabales</taxon>
        <taxon>Fabaceae</taxon>
        <taxon>Papilionoideae</taxon>
        <taxon>50 kb inversion clade</taxon>
        <taxon>NPAAA clade</taxon>
        <taxon>indigoferoid/millettioid clade</taxon>
        <taxon>Phaseoleae</taxon>
        <taxon>Vigna</taxon>
    </lineage>
</organism>
<dbReference type="Proteomes" id="UP000743370">
    <property type="component" value="Unassembled WGS sequence"/>
</dbReference>
<name>A0A8T0JG19_PHAAN</name>
<feature type="compositionally biased region" description="Polar residues" evidence="1">
    <location>
        <begin position="160"/>
        <end position="174"/>
    </location>
</feature>
<comment type="caution">
    <text evidence="2">The sequence shown here is derived from an EMBL/GenBank/DDBJ whole genome shotgun (WGS) entry which is preliminary data.</text>
</comment>
<sequence>MLKNELFKRLKEEATATEKAGTAKMKKRLQRRYDRIPLLTLSLKQYTHESRKQQPLHPPSPFIAGVAIGSVAVVGVPCICVDLPPSSPPEDATVTATYVRRQRCHGDVNRAVVVLFFLATNTRCLPLSDRVVPPRTGEVTAAPRHVVTASATGKELHPSRFSSKLPDQNATEER</sequence>
<dbReference type="AlphaFoldDB" id="A0A8T0JG19"/>
<accession>A0A8T0JG19</accession>
<feature type="region of interest" description="Disordered" evidence="1">
    <location>
        <begin position="149"/>
        <end position="174"/>
    </location>
</feature>
<gene>
    <name evidence="2" type="ORF">HKW66_Vig0210000</name>
</gene>
<reference evidence="2 3" key="1">
    <citation type="submission" date="2020-05" db="EMBL/GenBank/DDBJ databases">
        <title>Vigna angularis (adzuki bean) Var. LongXiaoDou No. 4 denovo assembly.</title>
        <authorList>
            <person name="Xiang H."/>
        </authorList>
    </citation>
    <scope>NUCLEOTIDE SEQUENCE [LARGE SCALE GENOMIC DNA]</scope>
    <source>
        <tissue evidence="2">Leaf</tissue>
    </source>
</reference>
<protein>
    <submittedName>
        <fullName evidence="2">Uncharacterized protein</fullName>
    </submittedName>
</protein>
<dbReference type="EMBL" id="JABFOF010000011">
    <property type="protein sequence ID" value="KAG2372132.1"/>
    <property type="molecule type" value="Genomic_DNA"/>
</dbReference>
<evidence type="ECO:0000256" key="1">
    <source>
        <dbReference type="SAM" id="MobiDB-lite"/>
    </source>
</evidence>
<evidence type="ECO:0000313" key="2">
    <source>
        <dbReference type="EMBL" id="KAG2372132.1"/>
    </source>
</evidence>